<keyword evidence="1" id="KW-1133">Transmembrane helix</keyword>
<evidence type="ECO:0000313" key="2">
    <source>
        <dbReference type="EMBL" id="GGS60182.1"/>
    </source>
</evidence>
<evidence type="ECO:0000313" key="3">
    <source>
        <dbReference type="Proteomes" id="UP000660680"/>
    </source>
</evidence>
<keyword evidence="1" id="KW-0812">Transmembrane</keyword>
<dbReference type="EMBL" id="BMRB01000012">
    <property type="protein sequence ID" value="GGS60182.1"/>
    <property type="molecule type" value="Genomic_DNA"/>
</dbReference>
<name>A0A918GUP0_9PSEU</name>
<dbReference type="RefSeq" id="WP_189214359.1">
    <property type="nucleotide sequence ID" value="NZ_BMRB01000012.1"/>
</dbReference>
<keyword evidence="1" id="KW-0472">Membrane</keyword>
<feature type="transmembrane region" description="Helical" evidence="1">
    <location>
        <begin position="112"/>
        <end position="132"/>
    </location>
</feature>
<proteinExistence type="predicted"/>
<dbReference type="Pfam" id="PF14325">
    <property type="entry name" value="DUF4383"/>
    <property type="match status" value="1"/>
</dbReference>
<dbReference type="AlphaFoldDB" id="A0A918GUP0"/>
<dbReference type="Proteomes" id="UP000660680">
    <property type="component" value="Unassembled WGS sequence"/>
</dbReference>
<feature type="transmembrane region" description="Helical" evidence="1">
    <location>
        <begin position="12"/>
        <end position="31"/>
    </location>
</feature>
<gene>
    <name evidence="2" type="ORF">GCM10010171_63910</name>
</gene>
<evidence type="ECO:0000256" key="1">
    <source>
        <dbReference type="SAM" id="Phobius"/>
    </source>
</evidence>
<comment type="caution">
    <text evidence="2">The sequence shown here is derived from an EMBL/GenBank/DDBJ whole genome shotgun (WGS) entry which is preliminary data.</text>
</comment>
<reference evidence="2" key="2">
    <citation type="submission" date="2020-09" db="EMBL/GenBank/DDBJ databases">
        <authorList>
            <person name="Sun Q."/>
            <person name="Ohkuma M."/>
        </authorList>
    </citation>
    <scope>NUCLEOTIDE SEQUENCE</scope>
    <source>
        <strain evidence="2">JCM 3276</strain>
    </source>
</reference>
<evidence type="ECO:0008006" key="4">
    <source>
        <dbReference type="Google" id="ProtNLM"/>
    </source>
</evidence>
<accession>A0A918GUP0</accession>
<organism evidence="2 3">
    <name type="scientific">Actinokineospora fastidiosa</name>
    <dbReference type="NCBI Taxonomy" id="1816"/>
    <lineage>
        <taxon>Bacteria</taxon>
        <taxon>Bacillati</taxon>
        <taxon>Actinomycetota</taxon>
        <taxon>Actinomycetes</taxon>
        <taxon>Pseudonocardiales</taxon>
        <taxon>Pseudonocardiaceae</taxon>
        <taxon>Actinokineospora</taxon>
    </lineage>
</organism>
<keyword evidence="3" id="KW-1185">Reference proteome</keyword>
<reference evidence="2" key="1">
    <citation type="journal article" date="2014" name="Int. J. Syst. Evol. Microbiol.">
        <title>Complete genome sequence of Corynebacterium casei LMG S-19264T (=DSM 44701T), isolated from a smear-ripened cheese.</title>
        <authorList>
            <consortium name="US DOE Joint Genome Institute (JGI-PGF)"/>
            <person name="Walter F."/>
            <person name="Albersmeier A."/>
            <person name="Kalinowski J."/>
            <person name="Ruckert C."/>
        </authorList>
    </citation>
    <scope>NUCLEOTIDE SEQUENCE</scope>
    <source>
        <strain evidence="2">JCM 3276</strain>
    </source>
</reference>
<feature type="transmembrane region" description="Helical" evidence="1">
    <location>
        <begin position="80"/>
        <end position="100"/>
    </location>
</feature>
<feature type="transmembrane region" description="Helical" evidence="1">
    <location>
        <begin position="51"/>
        <end position="73"/>
    </location>
</feature>
<protein>
    <recommendedName>
        <fullName evidence="4">DUF4383 domain-containing protein</fullName>
    </recommendedName>
</protein>
<sequence>MTNGRGTGARVLCGLLGAALLTFGIIGLAQIGLSGFAPVPEGTADRTDVSFGGSTLLSVIHLIMGALALFAALRNGARMAGLFGMIAFAGLLAYDIVALIADDPDDPLGARWPVLVLHALGLLACVLMVALANRATHDFEGEQH</sequence>